<dbReference type="SUPFAM" id="SSF56436">
    <property type="entry name" value="C-type lectin-like"/>
    <property type="match status" value="6"/>
</dbReference>
<dbReference type="EMBL" id="JADBJN010000004">
    <property type="protein sequence ID" value="KAG5666695.1"/>
    <property type="molecule type" value="Genomic_DNA"/>
</dbReference>
<dbReference type="CDD" id="cd00037">
    <property type="entry name" value="CLECT"/>
    <property type="match status" value="4"/>
</dbReference>
<evidence type="ECO:0000256" key="2">
    <source>
        <dbReference type="SAM" id="SignalP"/>
    </source>
</evidence>
<accession>A0A9J6BAI3</accession>
<feature type="domain" description="C-type lectin" evidence="3">
    <location>
        <begin position="383"/>
        <end position="507"/>
    </location>
</feature>
<feature type="domain" description="C-type lectin" evidence="3">
    <location>
        <begin position="690"/>
        <end position="832"/>
    </location>
</feature>
<feature type="coiled-coil region" evidence="1">
    <location>
        <begin position="117"/>
        <end position="144"/>
    </location>
</feature>
<feature type="domain" description="C-type lectin" evidence="3">
    <location>
        <begin position="551"/>
        <end position="671"/>
    </location>
</feature>
<dbReference type="PANTHER" id="PTHR23124">
    <property type="entry name" value="C-TYPE LECTIN DOMAIN-CONTAINING PROTEIN-RELATED-RELATED"/>
    <property type="match status" value="1"/>
</dbReference>
<feature type="domain" description="C-type lectin" evidence="3">
    <location>
        <begin position="217"/>
        <end position="348"/>
    </location>
</feature>
<proteinExistence type="predicted"/>
<dbReference type="InterPro" id="IPR001304">
    <property type="entry name" value="C-type_lectin-like"/>
</dbReference>
<feature type="domain" description="C-type lectin" evidence="3">
    <location>
        <begin position="1041"/>
        <end position="1161"/>
    </location>
</feature>
<sequence length="1211" mass="132260">MQNLIKYFLILLIIFKKSSTDIVESEKDVEELRDTLDDLISDTLSQVLNNHTEAIENAAEFLKNFTINATENEIDVIKNAVDALESMQFKYLSKNSSNRVKRQSASLSPCDQIQTQQNDVQTRLNIIEAQIANLNQTILFAQSNITYYSNLVNGATSNNLKVFYQSAVLQFQIVSNISSSSIVTLNTALSSLKSAIINLNSSYFLYCIATTTSTNPCSYAFDLFDNVGNYLSSVCWVAQARNNANATAYCKSLGMTLFTIKSFEELSALISQTQSRFDVNQINTVLISGKNGPNWIDSNDNLTALANASFPIDFSRGGNCLILGRIMSTKEFSVATVPCYYESSFYCKRSIIKTTTQLKTKTTTSVTTTTVNLNQCSLKTDLYDSNNIYLSSVCWFPQTNNATNAIKACKSLGMTLFTIKSQSELNALTQVSNSKFGIGTGGILWISGKNGPNWIDSNDNLTPLDNASYPVDFSRGGNCLAFASLYGSNSFKVCTSSCSDVISCYCKYINPTPIPPTIIQSTTTLMPTTTSVPITTVNFNQCSLKSDLYDQKSNYLSSVCWFNQENNNTNAVKACKSLGMTLFTIKNQNELNALTQVSNSRFGTAGILWISGKNGPNWIDSNDNLTLLDNASYPVDFSRGGNCLAFGVLSGSNSFKVNTFPCSNSITCYCKFINPTPSPPTTIIQSTTTLAPTTTINRSNCYYQFDLFDTNGNYISSACWVSQSKSNQDSSLSCKALGMTLFTVTSNNELNALIKSTLSKFTVGSGAIIWISGTNGPNWTDTNDGKTLLSKVSYPTDLSRGGNCLAFGSASGANTFKIYSFQCSDTISYYCKFINPTPVILTTILTTTLMPTTTSVTTTTVNLNQCSLKTDLYDSNNIYLSSVCWLPQTNNATNAVKACKSLGMTLFTIKSQSELNALTQVSNSKFGIGTGGILWISGINGPNWIDTNDNLTPLDNASYPVDFSRGGNCLAFASLYGSNSFKVCTSSCSDVISCYCKYINPTPIPPTIIQSTTTLMPSTTSVPITTVNLNQCSLKSDLYDQKSNYLSSVCWFNQENNNTNAVKACKSLGMALFTIKNQNELNALTQVSNSRFGTAGILWISGKNGPNWIDSNDNLTLLDNASYPVDFSTGGNCLAFGVLSGSNSFKVNTFPCSNSITCYCKFINPTPSPPTTIIQSTTTLIPQTTINRSNCYYQFDLFDPNGNYISFNMFY</sequence>
<evidence type="ECO:0000256" key="1">
    <source>
        <dbReference type="SAM" id="Coils"/>
    </source>
</evidence>
<feature type="signal peptide" evidence="2">
    <location>
        <begin position="1"/>
        <end position="20"/>
    </location>
</feature>
<protein>
    <recommendedName>
        <fullName evidence="3">C-type lectin domain-containing protein</fullName>
    </recommendedName>
</protein>
<evidence type="ECO:0000313" key="4">
    <source>
        <dbReference type="EMBL" id="KAG5666695.1"/>
    </source>
</evidence>
<dbReference type="AlphaFoldDB" id="A0A9J6BAI3"/>
<dbReference type="Proteomes" id="UP001107558">
    <property type="component" value="Chromosome 4"/>
</dbReference>
<gene>
    <name evidence="4" type="ORF">PVAND_014710</name>
</gene>
<feature type="domain" description="C-type lectin" evidence="3">
    <location>
        <begin position="873"/>
        <end position="997"/>
    </location>
</feature>
<dbReference type="Gene3D" id="3.10.100.10">
    <property type="entry name" value="Mannose-Binding Protein A, subunit A"/>
    <property type="match status" value="6"/>
</dbReference>
<evidence type="ECO:0000313" key="5">
    <source>
        <dbReference type="Proteomes" id="UP001107558"/>
    </source>
</evidence>
<evidence type="ECO:0000259" key="3">
    <source>
        <dbReference type="SMART" id="SM00034"/>
    </source>
</evidence>
<name>A0A9J6BAI3_POLVA</name>
<organism evidence="4 5">
    <name type="scientific">Polypedilum vanderplanki</name>
    <name type="common">Sleeping chironomid midge</name>
    <dbReference type="NCBI Taxonomy" id="319348"/>
    <lineage>
        <taxon>Eukaryota</taxon>
        <taxon>Metazoa</taxon>
        <taxon>Ecdysozoa</taxon>
        <taxon>Arthropoda</taxon>
        <taxon>Hexapoda</taxon>
        <taxon>Insecta</taxon>
        <taxon>Pterygota</taxon>
        <taxon>Neoptera</taxon>
        <taxon>Endopterygota</taxon>
        <taxon>Diptera</taxon>
        <taxon>Nematocera</taxon>
        <taxon>Chironomoidea</taxon>
        <taxon>Chironomidae</taxon>
        <taxon>Chironominae</taxon>
        <taxon>Polypedilum</taxon>
        <taxon>Polypedilum</taxon>
    </lineage>
</organism>
<keyword evidence="1" id="KW-0175">Coiled coil</keyword>
<feature type="chain" id="PRO_5039913211" description="C-type lectin domain-containing protein" evidence="2">
    <location>
        <begin position="21"/>
        <end position="1211"/>
    </location>
</feature>
<keyword evidence="5" id="KW-1185">Reference proteome</keyword>
<comment type="caution">
    <text evidence="4">The sequence shown here is derived from an EMBL/GenBank/DDBJ whole genome shotgun (WGS) entry which is preliminary data.</text>
</comment>
<dbReference type="InterPro" id="IPR016187">
    <property type="entry name" value="CTDL_fold"/>
</dbReference>
<dbReference type="SMART" id="SM00034">
    <property type="entry name" value="CLECT"/>
    <property type="match status" value="6"/>
</dbReference>
<reference evidence="4" key="1">
    <citation type="submission" date="2021-03" db="EMBL/GenBank/DDBJ databases">
        <title>Chromosome level genome of the anhydrobiotic midge Polypedilum vanderplanki.</title>
        <authorList>
            <person name="Yoshida Y."/>
            <person name="Kikawada T."/>
            <person name="Gusev O."/>
        </authorList>
    </citation>
    <scope>NUCLEOTIDE SEQUENCE</scope>
    <source>
        <strain evidence="4">NIAS01</strain>
        <tissue evidence="4">Whole body or cell culture</tissue>
    </source>
</reference>
<dbReference type="InterPro" id="IPR016186">
    <property type="entry name" value="C-type_lectin-like/link_sf"/>
</dbReference>
<keyword evidence="2" id="KW-0732">Signal</keyword>